<dbReference type="eggNOG" id="COG5430">
    <property type="taxonomic scope" value="Bacteria"/>
</dbReference>
<dbReference type="Proteomes" id="UP000027471">
    <property type="component" value="Unassembled WGS sequence"/>
</dbReference>
<comment type="caution">
    <text evidence="3">The sequence shown here is derived from an EMBL/GenBank/DDBJ whole genome shotgun (WGS) entry which is preliminary data.</text>
</comment>
<dbReference type="PANTHER" id="PTHR37089">
    <property type="entry name" value="PROTEIN U-RELATED"/>
    <property type="match status" value="1"/>
</dbReference>
<feature type="chain" id="PRO_5001695278" description="Spore coat protein U/FanG domain-containing protein" evidence="1">
    <location>
        <begin position="25"/>
        <end position="164"/>
    </location>
</feature>
<keyword evidence="1" id="KW-0732">Signal</keyword>
<name>A0A074JXE3_9RHOB</name>
<gene>
    <name evidence="3" type="ORF">DT23_13555</name>
</gene>
<organism evidence="3 4">
    <name type="scientific">Thioclava indica</name>
    <dbReference type="NCBI Taxonomy" id="1353528"/>
    <lineage>
        <taxon>Bacteria</taxon>
        <taxon>Pseudomonadati</taxon>
        <taxon>Pseudomonadota</taxon>
        <taxon>Alphaproteobacteria</taxon>
        <taxon>Rhodobacterales</taxon>
        <taxon>Paracoccaceae</taxon>
        <taxon>Thioclava</taxon>
    </lineage>
</organism>
<protein>
    <recommendedName>
        <fullName evidence="2">Spore coat protein U/FanG domain-containing protein</fullName>
    </recommendedName>
</protein>
<dbReference type="Pfam" id="PF05229">
    <property type="entry name" value="SCPU"/>
    <property type="match status" value="1"/>
</dbReference>
<sequence length="164" mass="16865">MRFILIKLSLLAIAVGVCASPTLAAETVTAELNVSAEVVDTCVFTSVSPLGFATIDTTKDTTETSIGSVEIACTSGHTGVSVTLDGGENASGGVRSMISSATDTVPYKVYTQANHTGEIAIDGNAWSGNLIAAVAQTISVYGMVPKGNYLLGTYADTITVTMNY</sequence>
<dbReference type="InterPro" id="IPR053167">
    <property type="entry name" value="Spore_coat_component"/>
</dbReference>
<dbReference type="SMART" id="SM00972">
    <property type="entry name" value="SCPU"/>
    <property type="match status" value="1"/>
</dbReference>
<dbReference type="PANTHER" id="PTHR37089:SF3">
    <property type="entry name" value="EXPORTED PROTEIN"/>
    <property type="match status" value="1"/>
</dbReference>
<reference evidence="3 4" key="1">
    <citation type="journal article" date="2015" name="Antonie Van Leeuwenhoek">
        <title>Thioclava indica sp. nov., isolated from surface seawater of the Indian Ocean.</title>
        <authorList>
            <person name="Liu Y."/>
            <person name="Lai Q."/>
            <person name="Du J."/>
            <person name="Xu H."/>
            <person name="Jiang L."/>
            <person name="Shao Z."/>
        </authorList>
    </citation>
    <scope>NUCLEOTIDE SEQUENCE [LARGE SCALE GENOMIC DNA]</scope>
    <source>
        <strain evidence="3 4">DT23-4</strain>
    </source>
</reference>
<dbReference type="OrthoDB" id="7619526at2"/>
<dbReference type="RefSeq" id="WP_038130183.1">
    <property type="nucleotide sequence ID" value="NZ_AUNB01000020.1"/>
</dbReference>
<accession>A0A074JXE3</accession>
<evidence type="ECO:0000256" key="1">
    <source>
        <dbReference type="SAM" id="SignalP"/>
    </source>
</evidence>
<feature type="signal peptide" evidence="1">
    <location>
        <begin position="1"/>
        <end position="24"/>
    </location>
</feature>
<proteinExistence type="predicted"/>
<dbReference type="AlphaFoldDB" id="A0A074JXE3"/>
<dbReference type="InterPro" id="IPR007893">
    <property type="entry name" value="Spore_coat_U/FanG"/>
</dbReference>
<feature type="domain" description="Spore coat protein U/FanG" evidence="2">
    <location>
        <begin position="29"/>
        <end position="161"/>
    </location>
</feature>
<dbReference type="STRING" id="1353528.DT23_13555"/>
<evidence type="ECO:0000259" key="2">
    <source>
        <dbReference type="Pfam" id="PF05229"/>
    </source>
</evidence>
<keyword evidence="4" id="KW-1185">Reference proteome</keyword>
<evidence type="ECO:0000313" key="3">
    <source>
        <dbReference type="EMBL" id="KEO60253.1"/>
    </source>
</evidence>
<dbReference type="EMBL" id="AUNB01000020">
    <property type="protein sequence ID" value="KEO60253.1"/>
    <property type="molecule type" value="Genomic_DNA"/>
</dbReference>
<evidence type="ECO:0000313" key="4">
    <source>
        <dbReference type="Proteomes" id="UP000027471"/>
    </source>
</evidence>